<keyword evidence="3" id="KW-1185">Reference proteome</keyword>
<proteinExistence type="predicted"/>
<feature type="domain" description="PucR C-terminal helix-turn-helix" evidence="1">
    <location>
        <begin position="467"/>
        <end position="519"/>
    </location>
</feature>
<accession>A0ABN1UQ17</accession>
<dbReference type="Proteomes" id="UP001499979">
    <property type="component" value="Unassembled WGS sequence"/>
</dbReference>
<name>A0ABN1UQ17_9ACTN</name>
<reference evidence="2 3" key="1">
    <citation type="journal article" date="2019" name="Int. J. Syst. Evol. Microbiol.">
        <title>The Global Catalogue of Microorganisms (GCM) 10K type strain sequencing project: providing services to taxonomists for standard genome sequencing and annotation.</title>
        <authorList>
            <consortium name="The Broad Institute Genomics Platform"/>
            <consortium name="The Broad Institute Genome Sequencing Center for Infectious Disease"/>
            <person name="Wu L."/>
            <person name="Ma J."/>
        </authorList>
    </citation>
    <scope>NUCLEOTIDE SEQUENCE [LARGE SCALE GENOMIC DNA]</scope>
    <source>
        <strain evidence="2 3">JCM 11813</strain>
    </source>
</reference>
<sequence>MRSASVGDLVDNLRESGLRLLSDPAGTSLAVRRVVLHDERSTLPPATSGVLLLAGLDPSAARAREVVRAAADCGYAAVVARLDTDPGATFAAAADELGIAALGVDPDVEWLHLATMATAVIDSAARDSAWGDPAVGDLFGLANAIAAAAGGSTAIEDFAQRVLAYSTLPDQPIDAERREGILGRRVPDVPENDAQYREVYRTTGVVRFGAEPPALPRVAVAVRAGAEPIGSIWVVDPTGTIGQEAEPALLAAAELAALHLLRARSGQDLARHRRGEVVRGVLTGEMPSTTALARLGVETTGPFAVLAFSAAEPDTVPTASGRLLDLLALQLEPRLGPIGTCLIGSTFYVLAAGSRAADPARLTTLAGDVRTSAARSLRLDVLAAVGPVVDDAAQVVPARIDADRVLALLRTRPDLAGVGSAASLADQLAIAHLRNLLAEEPALASAPARTLLAHDAQHGTTYSSLVLTWLECGRDVSATARRLGVHANTVRYRLRRVGESFGLDLDAPDQVLVLWWTLRTSAELG</sequence>
<dbReference type="Gene3D" id="1.10.10.2840">
    <property type="entry name" value="PucR C-terminal helix-turn-helix domain"/>
    <property type="match status" value="1"/>
</dbReference>
<evidence type="ECO:0000313" key="3">
    <source>
        <dbReference type="Proteomes" id="UP001499979"/>
    </source>
</evidence>
<comment type="caution">
    <text evidence="2">The sequence shown here is derived from an EMBL/GenBank/DDBJ whole genome shotgun (WGS) entry which is preliminary data.</text>
</comment>
<dbReference type="Pfam" id="PF13556">
    <property type="entry name" value="HTH_30"/>
    <property type="match status" value="1"/>
</dbReference>
<dbReference type="EMBL" id="BAAAJE010000030">
    <property type="protein sequence ID" value="GAA1162435.1"/>
    <property type="molecule type" value="Genomic_DNA"/>
</dbReference>
<evidence type="ECO:0000313" key="2">
    <source>
        <dbReference type="EMBL" id="GAA1162435.1"/>
    </source>
</evidence>
<dbReference type="PANTHER" id="PTHR33744">
    <property type="entry name" value="CARBOHYDRATE DIACID REGULATOR"/>
    <property type="match status" value="1"/>
</dbReference>
<protein>
    <submittedName>
        <fullName evidence="2">Helix-turn-helix domain-containing protein</fullName>
    </submittedName>
</protein>
<dbReference type="InterPro" id="IPR051448">
    <property type="entry name" value="CdaR-like_regulators"/>
</dbReference>
<dbReference type="InterPro" id="IPR042070">
    <property type="entry name" value="PucR_C-HTH_sf"/>
</dbReference>
<organism evidence="2 3">
    <name type="scientific">Nocardioides aquiterrae</name>
    <dbReference type="NCBI Taxonomy" id="203799"/>
    <lineage>
        <taxon>Bacteria</taxon>
        <taxon>Bacillati</taxon>
        <taxon>Actinomycetota</taxon>
        <taxon>Actinomycetes</taxon>
        <taxon>Propionibacteriales</taxon>
        <taxon>Nocardioidaceae</taxon>
        <taxon>Nocardioides</taxon>
    </lineage>
</organism>
<gene>
    <name evidence="2" type="ORF">GCM10009606_45390</name>
</gene>
<evidence type="ECO:0000259" key="1">
    <source>
        <dbReference type="Pfam" id="PF13556"/>
    </source>
</evidence>
<dbReference type="InterPro" id="IPR025736">
    <property type="entry name" value="PucR_C-HTH_dom"/>
</dbReference>
<dbReference type="PANTHER" id="PTHR33744:SF17">
    <property type="entry name" value="CONSERVED PROTEIN"/>
    <property type="match status" value="1"/>
</dbReference>